<evidence type="ECO:0000259" key="1">
    <source>
        <dbReference type="Pfam" id="PF02954"/>
    </source>
</evidence>
<evidence type="ECO:0000313" key="2">
    <source>
        <dbReference type="EMBL" id="SVC71367.1"/>
    </source>
</evidence>
<dbReference type="Gene3D" id="1.10.10.60">
    <property type="entry name" value="Homeodomain-like"/>
    <property type="match status" value="1"/>
</dbReference>
<name>A0A382PEU2_9ZZZZ</name>
<protein>
    <recommendedName>
        <fullName evidence="1">DNA binding HTH domain-containing protein</fullName>
    </recommendedName>
</protein>
<reference evidence="2" key="1">
    <citation type="submission" date="2018-05" db="EMBL/GenBank/DDBJ databases">
        <authorList>
            <person name="Lanie J.A."/>
            <person name="Ng W.-L."/>
            <person name="Kazmierczak K.M."/>
            <person name="Andrzejewski T.M."/>
            <person name="Davidsen T.M."/>
            <person name="Wayne K.J."/>
            <person name="Tettelin H."/>
            <person name="Glass J.I."/>
            <person name="Rusch D."/>
            <person name="Podicherti R."/>
            <person name="Tsui H.-C.T."/>
            <person name="Winkler M.E."/>
        </authorList>
    </citation>
    <scope>NUCLEOTIDE SEQUENCE</scope>
</reference>
<dbReference type="AlphaFoldDB" id="A0A382PEU2"/>
<accession>A0A382PEU2</accession>
<gene>
    <name evidence="2" type="ORF">METZ01_LOCUS324221</name>
</gene>
<organism evidence="2">
    <name type="scientific">marine metagenome</name>
    <dbReference type="NCBI Taxonomy" id="408172"/>
    <lineage>
        <taxon>unclassified sequences</taxon>
        <taxon>metagenomes</taxon>
        <taxon>ecological metagenomes</taxon>
    </lineage>
</organism>
<dbReference type="Pfam" id="PF02954">
    <property type="entry name" value="HTH_8"/>
    <property type="match status" value="1"/>
</dbReference>
<dbReference type="InterPro" id="IPR009057">
    <property type="entry name" value="Homeodomain-like_sf"/>
</dbReference>
<feature type="non-terminal residue" evidence="2">
    <location>
        <position position="1"/>
    </location>
</feature>
<dbReference type="InterPro" id="IPR002197">
    <property type="entry name" value="HTH_Fis"/>
</dbReference>
<proteinExistence type="predicted"/>
<dbReference type="EMBL" id="UINC01106599">
    <property type="protein sequence ID" value="SVC71367.1"/>
    <property type="molecule type" value="Genomic_DNA"/>
</dbReference>
<feature type="domain" description="DNA binding HTH" evidence="1">
    <location>
        <begin position="41"/>
        <end position="78"/>
    </location>
</feature>
<dbReference type="GO" id="GO:0043565">
    <property type="term" value="F:sequence-specific DNA binding"/>
    <property type="evidence" value="ECO:0007669"/>
    <property type="project" value="InterPro"/>
</dbReference>
<dbReference type="PRINTS" id="PR01590">
    <property type="entry name" value="HTHFIS"/>
</dbReference>
<dbReference type="SUPFAM" id="SSF46689">
    <property type="entry name" value="Homeodomain-like"/>
    <property type="match status" value="1"/>
</dbReference>
<sequence>LSNSETIDVLDLGFSEHISKSHEGSSSKNRNRIGDTTLPGAERTMIERALLETAGNVSRAARILGITRMAMRYRMKKHGINPN</sequence>